<dbReference type="AlphaFoldDB" id="A0A9X4ETW2"/>
<organism evidence="2 3">
    <name type="scientific">Vibrio aestuarianus</name>
    <dbReference type="NCBI Taxonomy" id="28171"/>
    <lineage>
        <taxon>Bacteria</taxon>
        <taxon>Pseudomonadati</taxon>
        <taxon>Pseudomonadota</taxon>
        <taxon>Gammaproteobacteria</taxon>
        <taxon>Vibrionales</taxon>
        <taxon>Vibrionaceae</taxon>
        <taxon>Vibrio</taxon>
    </lineage>
</organism>
<proteinExistence type="predicted"/>
<name>A0A9X4ETW2_9VIBR</name>
<accession>A0A9X4ETW2</accession>
<reference evidence="2" key="1">
    <citation type="submission" date="2022-02" db="EMBL/GenBank/DDBJ databases">
        <title>Emergence and expansion in Europe of a Vibrio aestuarianus clonal complex pathogenic for oysters.</title>
        <authorList>
            <person name="Mesnil A."/>
            <person name="Travers M.-A."/>
        </authorList>
    </citation>
    <scope>NUCLEOTIDE SEQUENCE</scope>
    <source>
        <strain evidence="2">19_064_11T1</strain>
    </source>
</reference>
<gene>
    <name evidence="2" type="ORF">L9W94_08825</name>
</gene>
<keyword evidence="1" id="KW-1133">Transmembrane helix</keyword>
<dbReference type="Proteomes" id="UP001140979">
    <property type="component" value="Unassembled WGS sequence"/>
</dbReference>
<evidence type="ECO:0000313" key="3">
    <source>
        <dbReference type="Proteomes" id="UP001140979"/>
    </source>
</evidence>
<keyword evidence="1" id="KW-0812">Transmembrane</keyword>
<protein>
    <submittedName>
        <fullName evidence="2">Uncharacterized protein</fullName>
    </submittedName>
</protein>
<sequence length="240" mass="27825">MKLLNSLTRKKRISIIVLFLVLVFLGYDYYQSTQPNIWGDEPDESYITITGKKPKDAKVDAWARWGASGDACKARTFSFSNVKWSKGANVDLHVTHDFSTDLSRYELRIPYQKYHDALNCDVILGDIVVQAYNGYGSVGFAQLRISPAGNEYYNRPIDFKFSIAAKDCEPYYSEKFNRWTKGFGCYYYVDEKMKSQDQEFNAYDVYYDFSKFNNDTVIHYDVLAGENYRSEPLDKEKGPQ</sequence>
<evidence type="ECO:0000313" key="2">
    <source>
        <dbReference type="EMBL" id="MDE1242251.1"/>
    </source>
</evidence>
<comment type="caution">
    <text evidence="2">The sequence shown here is derived from an EMBL/GenBank/DDBJ whole genome shotgun (WGS) entry which is preliminary data.</text>
</comment>
<dbReference type="RefSeq" id="WP_274683127.1">
    <property type="nucleotide sequence ID" value="NZ_JAKNBA010000012.1"/>
</dbReference>
<dbReference type="EMBL" id="JAKNBA010000012">
    <property type="protein sequence ID" value="MDE1242251.1"/>
    <property type="molecule type" value="Genomic_DNA"/>
</dbReference>
<feature type="transmembrane region" description="Helical" evidence="1">
    <location>
        <begin position="12"/>
        <end position="30"/>
    </location>
</feature>
<evidence type="ECO:0000256" key="1">
    <source>
        <dbReference type="SAM" id="Phobius"/>
    </source>
</evidence>
<keyword evidence="1" id="KW-0472">Membrane</keyword>